<feature type="signal peptide" evidence="1">
    <location>
        <begin position="1"/>
        <end position="27"/>
    </location>
</feature>
<dbReference type="InterPro" id="IPR006311">
    <property type="entry name" value="TAT_signal"/>
</dbReference>
<evidence type="ECO:0000313" key="3">
    <source>
        <dbReference type="Proteomes" id="UP001432222"/>
    </source>
</evidence>
<evidence type="ECO:0000256" key="1">
    <source>
        <dbReference type="SAM" id="SignalP"/>
    </source>
</evidence>
<feature type="chain" id="PRO_5045152355" evidence="1">
    <location>
        <begin position="28"/>
        <end position="110"/>
    </location>
</feature>
<name>A0ABZ1U701_9ACTN</name>
<organism evidence="2 3">
    <name type="scientific">Kitasatospora purpeofusca</name>
    <dbReference type="NCBI Taxonomy" id="67352"/>
    <lineage>
        <taxon>Bacteria</taxon>
        <taxon>Bacillati</taxon>
        <taxon>Actinomycetota</taxon>
        <taxon>Actinomycetes</taxon>
        <taxon>Kitasatosporales</taxon>
        <taxon>Streptomycetaceae</taxon>
        <taxon>Kitasatospora</taxon>
    </lineage>
</organism>
<keyword evidence="1" id="KW-0732">Signal</keyword>
<evidence type="ECO:0000313" key="2">
    <source>
        <dbReference type="EMBL" id="WUQ86630.1"/>
    </source>
</evidence>
<dbReference type="EMBL" id="CP108110">
    <property type="protein sequence ID" value="WUQ86630.1"/>
    <property type="molecule type" value="Genomic_DNA"/>
</dbReference>
<accession>A0ABZ1U701</accession>
<reference evidence="2" key="1">
    <citation type="submission" date="2022-10" db="EMBL/GenBank/DDBJ databases">
        <title>The complete genomes of actinobacterial strains from the NBC collection.</title>
        <authorList>
            <person name="Joergensen T.S."/>
            <person name="Alvarez Arevalo M."/>
            <person name="Sterndorff E.B."/>
            <person name="Faurdal D."/>
            <person name="Vuksanovic O."/>
            <person name="Mourched A.-S."/>
            <person name="Charusanti P."/>
            <person name="Shaw S."/>
            <person name="Blin K."/>
            <person name="Weber T."/>
        </authorList>
    </citation>
    <scope>NUCLEOTIDE SEQUENCE</scope>
    <source>
        <strain evidence="2">NBC_00222</strain>
    </source>
</reference>
<sequence>MPGLQRAVLLRAAAAALALGAALGAQAAVVPALAKRGVERAERDAYVCAEAVRMEAVARAGRSDPQGRPALLGDSRYEPGRYEVGRYELGRYELGRYEFGWPPGCDPATP</sequence>
<dbReference type="PROSITE" id="PS51318">
    <property type="entry name" value="TAT"/>
    <property type="match status" value="1"/>
</dbReference>
<dbReference type="RefSeq" id="WP_328957227.1">
    <property type="nucleotide sequence ID" value="NZ_CP108110.1"/>
</dbReference>
<proteinExistence type="predicted"/>
<dbReference type="Proteomes" id="UP001432222">
    <property type="component" value="Chromosome"/>
</dbReference>
<protein>
    <submittedName>
        <fullName evidence="2">Uncharacterized protein</fullName>
    </submittedName>
</protein>
<gene>
    <name evidence="2" type="ORF">OHA16_28905</name>
</gene>
<keyword evidence="3" id="KW-1185">Reference proteome</keyword>